<dbReference type="RefSeq" id="WP_048549624.1">
    <property type="nucleotide sequence ID" value="NZ_HF570958.1"/>
</dbReference>
<dbReference type="Pfam" id="PF13411">
    <property type="entry name" value="MerR_1"/>
    <property type="match status" value="1"/>
</dbReference>
<gene>
    <name evidence="3" type="ORF">BN12_30014</name>
</gene>
<dbReference type="GO" id="GO:0003677">
    <property type="term" value="F:DNA binding"/>
    <property type="evidence" value="ECO:0007669"/>
    <property type="project" value="UniProtKB-KW"/>
</dbReference>
<dbReference type="PROSITE" id="PS50937">
    <property type="entry name" value="HTH_MERR_2"/>
    <property type="match status" value="1"/>
</dbReference>
<comment type="caution">
    <text evidence="3">The sequence shown here is derived from an EMBL/GenBank/DDBJ whole genome shotgun (WGS) entry which is preliminary data.</text>
</comment>
<dbReference type="SMART" id="SM00422">
    <property type="entry name" value="HTH_MERR"/>
    <property type="match status" value="1"/>
</dbReference>
<evidence type="ECO:0000313" key="3">
    <source>
        <dbReference type="EMBL" id="CCH78488.1"/>
    </source>
</evidence>
<dbReference type="EMBL" id="CAJB01000223">
    <property type="protein sequence ID" value="CCH78488.1"/>
    <property type="molecule type" value="Genomic_DNA"/>
</dbReference>
<dbReference type="OrthoDB" id="9802039at2"/>
<keyword evidence="1" id="KW-0238">DNA-binding</keyword>
<reference evidence="3 4" key="1">
    <citation type="journal article" date="2013" name="ISME J.">
        <title>A metabolic model for members of the genus Tetrasphaera involved in enhanced biological phosphorus removal.</title>
        <authorList>
            <person name="Kristiansen R."/>
            <person name="Nguyen H.T.T."/>
            <person name="Saunders A.M."/>
            <person name="Nielsen J.L."/>
            <person name="Wimmer R."/>
            <person name="Le V.Q."/>
            <person name="McIlroy S.J."/>
            <person name="Petrovski S."/>
            <person name="Seviour R.J."/>
            <person name="Calteau A."/>
            <person name="Nielsen K.L."/>
            <person name="Nielsen P.H."/>
        </authorList>
    </citation>
    <scope>NUCLEOTIDE SEQUENCE [LARGE SCALE GENOMIC DNA]</scope>
    <source>
        <strain evidence="3 4">T1-X7</strain>
    </source>
</reference>
<dbReference type="InterPro" id="IPR009061">
    <property type="entry name" value="DNA-bd_dom_put_sf"/>
</dbReference>
<evidence type="ECO:0000259" key="2">
    <source>
        <dbReference type="PROSITE" id="PS50937"/>
    </source>
</evidence>
<keyword evidence="4" id="KW-1185">Reference proteome</keyword>
<dbReference type="PANTHER" id="PTHR30204">
    <property type="entry name" value="REDOX-CYCLING DRUG-SENSING TRANSCRIPTIONAL ACTIVATOR SOXR"/>
    <property type="match status" value="1"/>
</dbReference>
<dbReference type="Gene3D" id="3.10.150.10">
    <property type="entry name" value="DNA Polymerase III, subunit A, domain 2"/>
    <property type="match status" value="1"/>
</dbReference>
<organism evidence="3 4">
    <name type="scientific">Nostocoides japonicum T1-X7</name>
    <dbReference type="NCBI Taxonomy" id="1194083"/>
    <lineage>
        <taxon>Bacteria</taxon>
        <taxon>Bacillati</taxon>
        <taxon>Actinomycetota</taxon>
        <taxon>Actinomycetes</taxon>
        <taxon>Micrococcales</taxon>
        <taxon>Intrasporangiaceae</taxon>
        <taxon>Nostocoides</taxon>
    </lineage>
</organism>
<dbReference type="AlphaFoldDB" id="A0A077LX50"/>
<dbReference type="GO" id="GO:0003700">
    <property type="term" value="F:DNA-binding transcription factor activity"/>
    <property type="evidence" value="ECO:0007669"/>
    <property type="project" value="InterPro"/>
</dbReference>
<evidence type="ECO:0000313" key="4">
    <source>
        <dbReference type="Proteomes" id="UP000035721"/>
    </source>
</evidence>
<name>A0A077LX50_9MICO</name>
<accession>A0A077LX50</accession>
<evidence type="ECO:0000256" key="1">
    <source>
        <dbReference type="ARBA" id="ARBA00023125"/>
    </source>
</evidence>
<dbReference type="InterPro" id="IPR046938">
    <property type="entry name" value="DNA_clamp_sf"/>
</dbReference>
<dbReference type="InterPro" id="IPR000551">
    <property type="entry name" value="MerR-type_HTH_dom"/>
</dbReference>
<sequence>MDQPLLTIGAFARAVGLAPSTLRFYDECGLLRPAEVDDVTGYRYYTPDLERRARLVARMRDAGVPIEVMRTALEGSVEDRRRVLREVLAEQEAAAARRATALENLLADESAGRVGGTVGLNGPELAAAIRQVRVAADVDPASPLSGVLLDMAAGTVDVVATNRFWMAVRTLPTSPADDLRIVLSLPDAARLCGILERHDEATLELGGDGIAVAGEVVPIRDVPYPAHRMLIAGLPPAVGRMALPRTDVVEAIEAAGHAEFDLEVVHDAVRIGDREIPGTVDTPGMSLRLGSALTRRAIGCALGREIVLRVASQTQTQAVRVTCPYQSGFLALLMPVARRQQ</sequence>
<proteinExistence type="predicted"/>
<feature type="domain" description="HTH merR-type" evidence="2">
    <location>
        <begin position="5"/>
        <end position="75"/>
    </location>
</feature>
<dbReference type="STRING" id="1194083.BN12_30014"/>
<protein>
    <submittedName>
        <fullName evidence="3">Putative Predicted transcriptional regulator</fullName>
    </submittedName>
</protein>
<dbReference type="Gene3D" id="1.10.1660.10">
    <property type="match status" value="1"/>
</dbReference>
<dbReference type="PROSITE" id="PS00552">
    <property type="entry name" value="HTH_MERR_1"/>
    <property type="match status" value="1"/>
</dbReference>
<dbReference type="Proteomes" id="UP000035721">
    <property type="component" value="Unassembled WGS sequence"/>
</dbReference>
<dbReference type="SUPFAM" id="SSF46955">
    <property type="entry name" value="Putative DNA-binding domain"/>
    <property type="match status" value="1"/>
</dbReference>
<dbReference type="SUPFAM" id="SSF55979">
    <property type="entry name" value="DNA clamp"/>
    <property type="match status" value="1"/>
</dbReference>
<dbReference type="PANTHER" id="PTHR30204:SF97">
    <property type="entry name" value="MERR FAMILY REGULATORY PROTEIN"/>
    <property type="match status" value="1"/>
</dbReference>
<dbReference type="InterPro" id="IPR047057">
    <property type="entry name" value="MerR_fam"/>
</dbReference>